<comment type="caution">
    <text evidence="1">The sequence shown here is derived from an EMBL/GenBank/DDBJ whole genome shotgun (WGS) entry which is preliminary data.</text>
</comment>
<dbReference type="PANTHER" id="PTHR38451:SF1">
    <property type="entry name" value="TRNA (ADENINE(22)-N(1))-METHYLTRANSFERASE"/>
    <property type="match status" value="1"/>
</dbReference>
<dbReference type="Gene3D" id="1.10.287.1890">
    <property type="match status" value="1"/>
</dbReference>
<proteinExistence type="predicted"/>
<evidence type="ECO:0000313" key="1">
    <source>
        <dbReference type="EMBL" id="MET3658292.1"/>
    </source>
</evidence>
<dbReference type="GO" id="GO:0032259">
    <property type="term" value="P:methylation"/>
    <property type="evidence" value="ECO:0007669"/>
    <property type="project" value="UniProtKB-KW"/>
</dbReference>
<dbReference type="InterPro" id="IPR006901">
    <property type="entry name" value="TrmK"/>
</dbReference>
<sequence length="232" mass="25703">MNSERLSNRLKAVASFVDEGAVVADIGSDHAYLPCFLIHTKKVKGAVAGEVAKGPFESAVKNVRREGFSDAITVRLADGLFAIEENDAVDTVTIAGMGGPLIATILESGKDRLSQVKRIIAQPNIYSRAIREWAVSNGWKIIKEHILKEDGKIYEIIVMEKGQAVYEELELMAGPLLLTSKTDVFIEKWESELSEWNRVLDSLEKTIETEAIKTKKVQLARHIALVRKVLTT</sequence>
<keyword evidence="1" id="KW-0808">Transferase</keyword>
<accession>A0ABV2KBN0</accession>
<name>A0ABV2KBN0_SPOPS</name>
<dbReference type="EMBL" id="JBEPME010000005">
    <property type="protein sequence ID" value="MET3658292.1"/>
    <property type="molecule type" value="Genomic_DNA"/>
</dbReference>
<dbReference type="InterPro" id="IPR029063">
    <property type="entry name" value="SAM-dependent_MTases_sf"/>
</dbReference>
<dbReference type="PIRSF" id="PIRSF018637">
    <property type="entry name" value="TrmK"/>
    <property type="match status" value="1"/>
</dbReference>
<evidence type="ECO:0000313" key="2">
    <source>
        <dbReference type="Proteomes" id="UP001549104"/>
    </source>
</evidence>
<gene>
    <name evidence="1" type="ORF">ABIC55_003409</name>
</gene>
<organism evidence="1 2">
    <name type="scientific">Sporosarcina psychrophila</name>
    <name type="common">Bacillus psychrophilus</name>
    <dbReference type="NCBI Taxonomy" id="1476"/>
    <lineage>
        <taxon>Bacteria</taxon>
        <taxon>Bacillati</taxon>
        <taxon>Bacillota</taxon>
        <taxon>Bacilli</taxon>
        <taxon>Bacillales</taxon>
        <taxon>Caryophanaceae</taxon>
        <taxon>Sporosarcina</taxon>
    </lineage>
</organism>
<protein>
    <submittedName>
        <fullName evidence="1">tRNA (Adenine22-N1)-methyltransferase</fullName>
        <ecNumber evidence="1">2.1.1.217</ecNumber>
    </submittedName>
</protein>
<dbReference type="PANTHER" id="PTHR38451">
    <property type="entry name" value="TRNA (ADENINE(22)-N(1))-METHYLTRANSFERASE"/>
    <property type="match status" value="1"/>
</dbReference>
<dbReference type="RefSeq" id="WP_338656411.1">
    <property type="nucleotide sequence ID" value="NZ_CP146246.1"/>
</dbReference>
<dbReference type="Gene3D" id="3.40.50.150">
    <property type="entry name" value="Vaccinia Virus protein VP39"/>
    <property type="match status" value="1"/>
</dbReference>
<keyword evidence="1" id="KW-0489">Methyltransferase</keyword>
<dbReference type="GO" id="GO:0160105">
    <property type="term" value="F:tRNA (adenine(22)-N1)-methyltransferase activity"/>
    <property type="evidence" value="ECO:0007669"/>
    <property type="project" value="UniProtKB-EC"/>
</dbReference>
<dbReference type="EC" id="2.1.1.217" evidence="1"/>
<dbReference type="Proteomes" id="UP001549104">
    <property type="component" value="Unassembled WGS sequence"/>
</dbReference>
<dbReference type="SUPFAM" id="SSF53335">
    <property type="entry name" value="S-adenosyl-L-methionine-dependent methyltransferases"/>
    <property type="match status" value="1"/>
</dbReference>
<reference evidence="1 2" key="1">
    <citation type="submission" date="2024-06" db="EMBL/GenBank/DDBJ databases">
        <title>Sorghum-associated microbial communities from plants grown in Nebraska, USA.</title>
        <authorList>
            <person name="Schachtman D."/>
        </authorList>
    </citation>
    <scope>NUCLEOTIDE SEQUENCE [LARGE SCALE GENOMIC DNA]</scope>
    <source>
        <strain evidence="1 2">1288</strain>
    </source>
</reference>
<keyword evidence="2" id="KW-1185">Reference proteome</keyword>
<dbReference type="Pfam" id="PF04816">
    <property type="entry name" value="TrmK"/>
    <property type="match status" value="1"/>
</dbReference>